<feature type="region of interest" description="Disordered" evidence="1">
    <location>
        <begin position="1"/>
        <end position="114"/>
    </location>
</feature>
<reference evidence="2" key="1">
    <citation type="submission" date="2014-09" db="EMBL/GenBank/DDBJ databases">
        <authorList>
            <person name="Magalhaes I.L.F."/>
            <person name="Oliveira U."/>
            <person name="Santos F.R."/>
            <person name="Vidigal T.H.D.A."/>
            <person name="Brescovit A.D."/>
            <person name="Santos A.J."/>
        </authorList>
    </citation>
    <scope>NUCLEOTIDE SEQUENCE</scope>
    <source>
        <tissue evidence="2">Shoot tissue taken approximately 20 cm above the soil surface</tissue>
    </source>
</reference>
<evidence type="ECO:0000313" key="2">
    <source>
        <dbReference type="EMBL" id="JAD78470.1"/>
    </source>
</evidence>
<dbReference type="EMBL" id="GBRH01219425">
    <property type="protein sequence ID" value="JAD78470.1"/>
    <property type="molecule type" value="Transcribed_RNA"/>
</dbReference>
<proteinExistence type="predicted"/>
<protein>
    <submittedName>
        <fullName evidence="2">Uncharacterized protein</fullName>
    </submittedName>
</protein>
<reference evidence="2" key="2">
    <citation type="journal article" date="2015" name="Data Brief">
        <title>Shoot transcriptome of the giant reed, Arundo donax.</title>
        <authorList>
            <person name="Barrero R.A."/>
            <person name="Guerrero F.D."/>
            <person name="Moolhuijzen P."/>
            <person name="Goolsby J.A."/>
            <person name="Tidwell J."/>
            <person name="Bellgard S.E."/>
            <person name="Bellgard M.I."/>
        </authorList>
    </citation>
    <scope>NUCLEOTIDE SEQUENCE</scope>
    <source>
        <tissue evidence="2">Shoot tissue taken approximately 20 cm above the soil surface</tissue>
    </source>
</reference>
<organism evidence="2">
    <name type="scientific">Arundo donax</name>
    <name type="common">Giant reed</name>
    <name type="synonym">Donax arundinaceus</name>
    <dbReference type="NCBI Taxonomy" id="35708"/>
    <lineage>
        <taxon>Eukaryota</taxon>
        <taxon>Viridiplantae</taxon>
        <taxon>Streptophyta</taxon>
        <taxon>Embryophyta</taxon>
        <taxon>Tracheophyta</taxon>
        <taxon>Spermatophyta</taxon>
        <taxon>Magnoliopsida</taxon>
        <taxon>Liliopsida</taxon>
        <taxon>Poales</taxon>
        <taxon>Poaceae</taxon>
        <taxon>PACMAD clade</taxon>
        <taxon>Arundinoideae</taxon>
        <taxon>Arundineae</taxon>
        <taxon>Arundo</taxon>
    </lineage>
</organism>
<name>A0A0A9CYI3_ARUDO</name>
<sequence length="114" mass="11613">MRPDQTSARQRRGICWTQERKAVAKQQRKGAAKERKGVVAAARDSMGEEGHSNGAAAGSRPGSGPHAADGVAPSTGAPSFIGGFPFPELSISAGGGPWWDAASGGSPMSPPASW</sequence>
<feature type="compositionally biased region" description="Low complexity" evidence="1">
    <location>
        <begin position="54"/>
        <end position="68"/>
    </location>
</feature>
<evidence type="ECO:0000256" key="1">
    <source>
        <dbReference type="SAM" id="MobiDB-lite"/>
    </source>
</evidence>
<accession>A0A0A9CYI3</accession>
<dbReference type="AlphaFoldDB" id="A0A0A9CYI3"/>